<feature type="region of interest" description="Disordered" evidence="8">
    <location>
        <begin position="371"/>
        <end position="450"/>
    </location>
</feature>
<feature type="domain" description="Phosphatidic acid phosphatase type 2/haloperoxidase" evidence="10">
    <location>
        <begin position="103"/>
        <end position="182"/>
    </location>
</feature>
<evidence type="ECO:0000256" key="9">
    <source>
        <dbReference type="SAM" id="Phobius"/>
    </source>
</evidence>
<gene>
    <name evidence="11" type="ORF">N7468_001414</name>
</gene>
<evidence type="ECO:0000256" key="7">
    <source>
        <dbReference type="ARBA" id="ARBA00038324"/>
    </source>
</evidence>
<keyword evidence="6 9" id="KW-0472">Membrane</keyword>
<keyword evidence="3" id="KW-0378">Hydrolase</keyword>
<comment type="subcellular location">
    <subcellularLocation>
        <location evidence="1">Endoplasmic reticulum membrane</location>
        <topology evidence="1">Multi-pass membrane protein</topology>
    </subcellularLocation>
</comment>
<evidence type="ECO:0000256" key="5">
    <source>
        <dbReference type="ARBA" id="ARBA00022989"/>
    </source>
</evidence>
<proteinExistence type="inferred from homology"/>
<keyword evidence="4" id="KW-0256">Endoplasmic reticulum</keyword>
<evidence type="ECO:0000313" key="11">
    <source>
        <dbReference type="EMBL" id="KAJ5246431.1"/>
    </source>
</evidence>
<feature type="transmembrane region" description="Helical" evidence="9">
    <location>
        <begin position="33"/>
        <end position="54"/>
    </location>
</feature>
<dbReference type="GO" id="GO:0042392">
    <property type="term" value="F:sphingosine-1-phosphate phosphatase activity"/>
    <property type="evidence" value="ECO:0007669"/>
    <property type="project" value="TreeGrafter"/>
</dbReference>
<evidence type="ECO:0000256" key="8">
    <source>
        <dbReference type="SAM" id="MobiDB-lite"/>
    </source>
</evidence>
<keyword evidence="5 9" id="KW-1133">Transmembrane helix</keyword>
<dbReference type="EMBL" id="JAPQKS010000002">
    <property type="protein sequence ID" value="KAJ5246431.1"/>
    <property type="molecule type" value="Genomic_DNA"/>
</dbReference>
<reference evidence="11" key="2">
    <citation type="journal article" date="2023" name="IMA Fungus">
        <title>Comparative genomic study of the Penicillium genus elucidates a diverse pangenome and 15 lateral gene transfer events.</title>
        <authorList>
            <person name="Petersen C."/>
            <person name="Sorensen T."/>
            <person name="Nielsen M.R."/>
            <person name="Sondergaard T.E."/>
            <person name="Sorensen J.L."/>
            <person name="Fitzpatrick D.A."/>
            <person name="Frisvad J.C."/>
            <person name="Nielsen K.L."/>
        </authorList>
    </citation>
    <scope>NUCLEOTIDE SEQUENCE</scope>
    <source>
        <strain evidence="11">IBT 19713</strain>
    </source>
</reference>
<feature type="compositionally biased region" description="Low complexity" evidence="8">
    <location>
        <begin position="380"/>
        <end position="401"/>
    </location>
</feature>
<dbReference type="InterPro" id="IPR000326">
    <property type="entry name" value="PAP2/HPO"/>
</dbReference>
<dbReference type="RefSeq" id="XP_058333852.1">
    <property type="nucleotide sequence ID" value="XM_058470711.1"/>
</dbReference>
<comment type="similarity">
    <text evidence="7">Belongs to the type 2 lipid phosphate phosphatase family.</text>
</comment>
<dbReference type="PANTHER" id="PTHR14969:SF28">
    <property type="entry name" value="DIHYDROSPHINGOSINE 1-PHOSPHATE PHOSPHATASE LCB3-RELATED"/>
    <property type="match status" value="1"/>
</dbReference>
<dbReference type="SUPFAM" id="SSF48317">
    <property type="entry name" value="Acid phosphatase/Vanadium-dependent haloperoxidase"/>
    <property type="match status" value="1"/>
</dbReference>
<dbReference type="Gene3D" id="1.20.144.10">
    <property type="entry name" value="Phosphatidic acid phosphatase type 2/haloperoxidase"/>
    <property type="match status" value="1"/>
</dbReference>
<evidence type="ECO:0000259" key="10">
    <source>
        <dbReference type="Pfam" id="PF01569"/>
    </source>
</evidence>
<feature type="transmembrane region" description="Helical" evidence="9">
    <location>
        <begin position="469"/>
        <end position="491"/>
    </location>
</feature>
<dbReference type="OrthoDB" id="301434at2759"/>
<organism evidence="11 12">
    <name type="scientific">Penicillium chermesinum</name>
    <dbReference type="NCBI Taxonomy" id="63820"/>
    <lineage>
        <taxon>Eukaryota</taxon>
        <taxon>Fungi</taxon>
        <taxon>Dikarya</taxon>
        <taxon>Ascomycota</taxon>
        <taxon>Pezizomycotina</taxon>
        <taxon>Eurotiomycetes</taxon>
        <taxon>Eurotiomycetidae</taxon>
        <taxon>Eurotiales</taxon>
        <taxon>Aspergillaceae</taxon>
        <taxon>Penicillium</taxon>
    </lineage>
</organism>
<sequence>MGQDGKDKPDAGLRDLNHSWAQEKVRTPALDSYFAFTANLGTHTFFMVFLPFLFWCGHTSLGRGAHPCIRRVLQRVYQRLVVSTSAPLAPLQRITMSGSAALEYGFPSTHSTNAVSVAVYAIALLNTPDSTVTPQTNVILQGITYLYVTSIVLGRLYCGMHGMLDVVIGCILGALIGLAQYLLGPAFDDYLLYTSWKGVIWVPVVILVLVRIHPEPADDCPCFDDSVAFAGVTLGVDVGSWYFTQSALAWADPLPGTIPYHYGSLGLIKTVLRLVLGVLCVFAWREVTKPTLLRILPPIFRSLEKLGLLLPRRFFTTASQYTTVPTNLKDNEVLPNFSEIPGIITSFRHPRRRAISVGPQSEADAYETLAYREKRRRESQSSSYRESPAEGEANGEANGAGVTSRKGTKLDEYEDMMGKGSPNTTLLETDGNVPRSSPLPSPAYNGSRADEKEVFSQIEKPRVRYDVEVVTKLVVYAGIPWVVINVAPYVFDMVGLGVPH</sequence>
<evidence type="ECO:0000256" key="3">
    <source>
        <dbReference type="ARBA" id="ARBA00022801"/>
    </source>
</evidence>
<comment type="caution">
    <text evidence="11">The sequence shown here is derived from an EMBL/GenBank/DDBJ whole genome shotgun (WGS) entry which is preliminary data.</text>
</comment>
<protein>
    <submittedName>
        <fullName evidence="11">Dihydrosphingosine 1-phosphate phosphatase</fullName>
    </submittedName>
</protein>
<accession>A0A9W9PIA8</accession>
<dbReference type="AlphaFoldDB" id="A0A9W9PIA8"/>
<feature type="transmembrane region" description="Helical" evidence="9">
    <location>
        <begin position="138"/>
        <end position="157"/>
    </location>
</feature>
<dbReference type="GeneID" id="83198014"/>
<dbReference type="InterPro" id="IPR036938">
    <property type="entry name" value="PAP2/HPO_sf"/>
</dbReference>
<evidence type="ECO:0000256" key="1">
    <source>
        <dbReference type="ARBA" id="ARBA00004477"/>
    </source>
</evidence>
<dbReference type="GO" id="GO:0005789">
    <property type="term" value="C:endoplasmic reticulum membrane"/>
    <property type="evidence" value="ECO:0007669"/>
    <property type="project" value="UniProtKB-SubCell"/>
</dbReference>
<keyword evidence="2 9" id="KW-0812">Transmembrane</keyword>
<dbReference type="Proteomes" id="UP001150941">
    <property type="component" value="Unassembled WGS sequence"/>
</dbReference>
<feature type="transmembrane region" description="Helical" evidence="9">
    <location>
        <begin position="263"/>
        <end position="284"/>
    </location>
</feature>
<evidence type="ECO:0000256" key="6">
    <source>
        <dbReference type="ARBA" id="ARBA00023136"/>
    </source>
</evidence>
<keyword evidence="12" id="KW-1185">Reference proteome</keyword>
<dbReference type="PANTHER" id="PTHR14969">
    <property type="entry name" value="SPHINGOSINE-1-PHOSPHATE PHOSPHOHYDROLASE"/>
    <property type="match status" value="1"/>
</dbReference>
<evidence type="ECO:0000313" key="12">
    <source>
        <dbReference type="Proteomes" id="UP001150941"/>
    </source>
</evidence>
<dbReference type="Pfam" id="PF01569">
    <property type="entry name" value="PAP2"/>
    <property type="match status" value="1"/>
</dbReference>
<reference evidence="11" key="1">
    <citation type="submission" date="2022-11" db="EMBL/GenBank/DDBJ databases">
        <authorList>
            <person name="Petersen C."/>
        </authorList>
    </citation>
    <scope>NUCLEOTIDE SEQUENCE</scope>
    <source>
        <strain evidence="11">IBT 19713</strain>
    </source>
</reference>
<feature type="transmembrane region" description="Helical" evidence="9">
    <location>
        <begin position="164"/>
        <end position="184"/>
    </location>
</feature>
<evidence type="ECO:0000256" key="4">
    <source>
        <dbReference type="ARBA" id="ARBA00022824"/>
    </source>
</evidence>
<name>A0A9W9PIA8_9EURO</name>
<evidence type="ECO:0000256" key="2">
    <source>
        <dbReference type="ARBA" id="ARBA00022692"/>
    </source>
</evidence>